<organism evidence="3 5">
    <name type="scientific">Roseburia intestinalis</name>
    <dbReference type="NCBI Taxonomy" id="166486"/>
    <lineage>
        <taxon>Bacteria</taxon>
        <taxon>Bacillati</taxon>
        <taxon>Bacillota</taxon>
        <taxon>Clostridia</taxon>
        <taxon>Lachnospirales</taxon>
        <taxon>Lachnospiraceae</taxon>
        <taxon>Roseburia</taxon>
    </lineage>
</organism>
<dbReference type="Gene3D" id="3.30.70.270">
    <property type="match status" value="1"/>
</dbReference>
<dbReference type="STRING" id="166486.ERS852572_03528"/>
<evidence type="ECO:0000313" key="5">
    <source>
        <dbReference type="Proteomes" id="UP000095350"/>
    </source>
</evidence>
<dbReference type="PROSITE" id="PS50887">
    <property type="entry name" value="GGDEF"/>
    <property type="match status" value="1"/>
</dbReference>
<dbReference type="Pfam" id="PF00990">
    <property type="entry name" value="GGDEF"/>
    <property type="match status" value="1"/>
</dbReference>
<dbReference type="PANTHER" id="PTHR44757">
    <property type="entry name" value="DIGUANYLATE CYCLASE DGCP"/>
    <property type="match status" value="1"/>
</dbReference>
<dbReference type="SUPFAM" id="SSF55073">
    <property type="entry name" value="Nucleotide cyclase"/>
    <property type="match status" value="1"/>
</dbReference>
<dbReference type="GO" id="GO:0071111">
    <property type="term" value="F:cyclic-guanylate-specific phosphodiesterase activity"/>
    <property type="evidence" value="ECO:0007669"/>
    <property type="project" value="UniProtKB-EC"/>
</dbReference>
<dbReference type="Proteomes" id="UP000095350">
    <property type="component" value="Unassembled WGS sequence"/>
</dbReference>
<evidence type="ECO:0000259" key="1">
    <source>
        <dbReference type="PROSITE" id="PS50112"/>
    </source>
</evidence>
<dbReference type="InterPro" id="IPR013655">
    <property type="entry name" value="PAS_fold_3"/>
</dbReference>
<gene>
    <name evidence="3" type="primary">gmr_8</name>
    <name evidence="4" type="ORF">DW927_14960</name>
    <name evidence="3" type="ORF">ERS852572_03528</name>
</gene>
<evidence type="ECO:0000313" key="4">
    <source>
        <dbReference type="EMBL" id="RHA65352.1"/>
    </source>
</evidence>
<dbReference type="SUPFAM" id="SSF55785">
    <property type="entry name" value="PYP-like sensor domain (PAS domain)"/>
    <property type="match status" value="1"/>
</dbReference>
<dbReference type="InterPro" id="IPR000160">
    <property type="entry name" value="GGDEF_dom"/>
</dbReference>
<dbReference type="InterPro" id="IPR029787">
    <property type="entry name" value="Nucleotide_cyclase"/>
</dbReference>
<proteinExistence type="predicted"/>
<feature type="domain" description="PAS" evidence="1">
    <location>
        <begin position="7"/>
        <end position="82"/>
    </location>
</feature>
<dbReference type="InterPro" id="IPR000014">
    <property type="entry name" value="PAS"/>
</dbReference>
<dbReference type="NCBIfam" id="TIGR00254">
    <property type="entry name" value="GGDEF"/>
    <property type="match status" value="1"/>
</dbReference>
<dbReference type="EC" id="3.1.4.52" evidence="3"/>
<evidence type="ECO:0000313" key="3">
    <source>
        <dbReference type="EMBL" id="CUN30626.1"/>
    </source>
</evidence>
<dbReference type="SMART" id="SM00267">
    <property type="entry name" value="GGDEF"/>
    <property type="match status" value="1"/>
</dbReference>
<reference evidence="4 6" key="2">
    <citation type="submission" date="2018-08" db="EMBL/GenBank/DDBJ databases">
        <title>A genome reference for cultivated species of the human gut microbiota.</title>
        <authorList>
            <person name="Zou Y."/>
            <person name="Xue W."/>
            <person name="Luo G."/>
        </authorList>
    </citation>
    <scope>NUCLEOTIDE SEQUENCE [LARGE SCALE GENOMIC DNA]</scope>
    <source>
        <strain evidence="4 6">AM43-11</strain>
    </source>
</reference>
<dbReference type="InterPro" id="IPR043128">
    <property type="entry name" value="Rev_trsase/Diguanyl_cyclase"/>
</dbReference>
<dbReference type="CDD" id="cd00130">
    <property type="entry name" value="PAS"/>
    <property type="match status" value="1"/>
</dbReference>
<dbReference type="PROSITE" id="PS50112">
    <property type="entry name" value="PAS"/>
    <property type="match status" value="1"/>
</dbReference>
<accession>A0A173VVH7</accession>
<dbReference type="CDD" id="cd01949">
    <property type="entry name" value="GGDEF"/>
    <property type="match status" value="1"/>
</dbReference>
<feature type="domain" description="GGDEF" evidence="2">
    <location>
        <begin position="176"/>
        <end position="309"/>
    </location>
</feature>
<dbReference type="EMBL" id="CYXZ01000039">
    <property type="protein sequence ID" value="CUN30626.1"/>
    <property type="molecule type" value="Genomic_DNA"/>
</dbReference>
<dbReference type="AlphaFoldDB" id="A0A173VVH7"/>
<dbReference type="InterPro" id="IPR052155">
    <property type="entry name" value="Biofilm_reg_signaling"/>
</dbReference>
<dbReference type="PaxDb" id="166486-ERS852572_03528"/>
<keyword evidence="3" id="KW-0378">Hydrolase</keyword>
<dbReference type="Gene3D" id="3.30.450.20">
    <property type="entry name" value="PAS domain"/>
    <property type="match status" value="1"/>
</dbReference>
<dbReference type="NCBIfam" id="TIGR00229">
    <property type="entry name" value="sensory_box"/>
    <property type="match status" value="1"/>
</dbReference>
<sequence length="310" mass="36072">MESSVLEEKVFHKVMKNVPFGLVVSSEGRKRKVYYVNTMAYHMLGYTREEFIEKVQDGWSRFVDIDLRMVMREHHEEILTGESFELTAQTETKDGNKKWLSFRVMVSMDVISSQLKPVSYITITDVTEKVEKNRRYAREREYLRDCAARDSMTRLLNRGTMEDRIKEELESVAEGQNYAYIAIDLDNFKQVNDVYGHWVGDRVIMSVSNILREVYGNQVSIGRMGGDEFAVFLPDVKDRMWIQGQADEVLYRLRRQKEMIGMAEEPTASIGIAFGPEDGTSFRELYHRADAALYQVKKEEKNSIAIYTMI</sequence>
<dbReference type="Pfam" id="PF08447">
    <property type="entry name" value="PAS_3"/>
    <property type="match status" value="1"/>
</dbReference>
<dbReference type="EMBL" id="QSFP01000020">
    <property type="protein sequence ID" value="RHA65352.1"/>
    <property type="molecule type" value="Genomic_DNA"/>
</dbReference>
<dbReference type="RefSeq" id="WP_015522213.1">
    <property type="nucleotide sequence ID" value="NZ_CABIYH010000039.1"/>
</dbReference>
<name>A0A173VVH7_9FIRM</name>
<dbReference type="OrthoDB" id="9804955at2"/>
<dbReference type="PANTHER" id="PTHR44757:SF2">
    <property type="entry name" value="BIOFILM ARCHITECTURE MAINTENANCE PROTEIN MBAA"/>
    <property type="match status" value="1"/>
</dbReference>
<dbReference type="Proteomes" id="UP000284465">
    <property type="component" value="Unassembled WGS sequence"/>
</dbReference>
<dbReference type="InterPro" id="IPR035965">
    <property type="entry name" value="PAS-like_dom_sf"/>
</dbReference>
<protein>
    <submittedName>
        <fullName evidence="3">Cyclic di-GMP phosphodiesterase Gmr</fullName>
        <ecNumber evidence="3">3.1.4.52</ecNumber>
    </submittedName>
    <submittedName>
        <fullName evidence="4">Diguanylate cyclase</fullName>
    </submittedName>
</protein>
<evidence type="ECO:0000259" key="2">
    <source>
        <dbReference type="PROSITE" id="PS50887"/>
    </source>
</evidence>
<evidence type="ECO:0000313" key="6">
    <source>
        <dbReference type="Proteomes" id="UP000284465"/>
    </source>
</evidence>
<reference evidence="3 5" key="1">
    <citation type="submission" date="2015-09" db="EMBL/GenBank/DDBJ databases">
        <authorList>
            <consortium name="Pathogen Informatics"/>
        </authorList>
    </citation>
    <scope>NUCLEOTIDE SEQUENCE [LARGE SCALE GENOMIC DNA]</scope>
    <source>
        <strain evidence="3 5">2789STDY5834960</strain>
    </source>
</reference>